<accession>A0A1I7S6H6</accession>
<evidence type="ECO:0000313" key="3">
    <source>
        <dbReference type="Proteomes" id="UP000095284"/>
    </source>
</evidence>
<evidence type="ECO:0000313" key="4">
    <source>
        <dbReference type="Proteomes" id="UP000659654"/>
    </source>
</evidence>
<keyword evidence="4" id="KW-1185">Reference proteome</keyword>
<protein>
    <submittedName>
        <fullName evidence="2">(pine wood nematode) hypothetical protein</fullName>
    </submittedName>
</protein>
<dbReference type="EMBL" id="CAJFDI010000006">
    <property type="protein sequence ID" value="CAD5233246.1"/>
    <property type="molecule type" value="Genomic_DNA"/>
</dbReference>
<name>A0A1I7S6H6_BURXY</name>
<gene>
    <name evidence="2" type="ORF">BXYJ_LOCUS13337</name>
</gene>
<reference evidence="2" key="2">
    <citation type="submission" date="2020-09" db="EMBL/GenBank/DDBJ databases">
        <authorList>
            <person name="Kikuchi T."/>
        </authorList>
    </citation>
    <scope>NUCLEOTIDE SEQUENCE</scope>
    <source>
        <strain evidence="2">Ka4C1</strain>
    </source>
</reference>
<dbReference type="Proteomes" id="UP000095284">
    <property type="component" value="Unplaced"/>
</dbReference>
<dbReference type="EMBL" id="CAJFCV020000006">
    <property type="protein sequence ID" value="CAG9127987.1"/>
    <property type="molecule type" value="Genomic_DNA"/>
</dbReference>
<dbReference type="AlphaFoldDB" id="A0A1I7S6H6"/>
<feature type="region of interest" description="Disordered" evidence="1">
    <location>
        <begin position="1"/>
        <end position="32"/>
    </location>
</feature>
<evidence type="ECO:0000313" key="2">
    <source>
        <dbReference type="EMBL" id="CAD5233246.1"/>
    </source>
</evidence>
<sequence length="90" mass="9845">MTPSIAASSVRTDSGRLAKTNAAPHNPWPTDPLASLKRPNFWVQGRDRDQYYVIMGSSGRYAEEAGRRPEVAVIQGRCGAKTFIPLLSLS</sequence>
<dbReference type="Proteomes" id="UP000582659">
    <property type="component" value="Unassembled WGS sequence"/>
</dbReference>
<feature type="compositionally biased region" description="Polar residues" evidence="1">
    <location>
        <begin position="1"/>
        <end position="12"/>
    </location>
</feature>
<reference evidence="5" key="1">
    <citation type="submission" date="2016-11" db="UniProtKB">
        <authorList>
            <consortium name="WormBaseParasite"/>
        </authorList>
    </citation>
    <scope>IDENTIFICATION</scope>
</reference>
<evidence type="ECO:0000256" key="1">
    <source>
        <dbReference type="SAM" id="MobiDB-lite"/>
    </source>
</evidence>
<proteinExistence type="predicted"/>
<organism evidence="3 5">
    <name type="scientific">Bursaphelenchus xylophilus</name>
    <name type="common">Pinewood nematode worm</name>
    <name type="synonym">Aphelenchoides xylophilus</name>
    <dbReference type="NCBI Taxonomy" id="6326"/>
    <lineage>
        <taxon>Eukaryota</taxon>
        <taxon>Metazoa</taxon>
        <taxon>Ecdysozoa</taxon>
        <taxon>Nematoda</taxon>
        <taxon>Chromadorea</taxon>
        <taxon>Rhabditida</taxon>
        <taxon>Tylenchina</taxon>
        <taxon>Tylenchomorpha</taxon>
        <taxon>Aphelenchoidea</taxon>
        <taxon>Aphelenchoididae</taxon>
        <taxon>Bursaphelenchus</taxon>
    </lineage>
</organism>
<dbReference type="WBParaSite" id="BXY_0861400.1">
    <property type="protein sequence ID" value="BXY_0861400.1"/>
    <property type="gene ID" value="BXY_0861400"/>
</dbReference>
<dbReference type="Proteomes" id="UP000659654">
    <property type="component" value="Unassembled WGS sequence"/>
</dbReference>
<evidence type="ECO:0000313" key="5">
    <source>
        <dbReference type="WBParaSite" id="BXY_0861400.1"/>
    </source>
</evidence>